<protein>
    <submittedName>
        <fullName evidence="3">NAD-dependent epimerase/dehydratase</fullName>
    </submittedName>
</protein>
<dbReference type="Gene3D" id="3.40.50.720">
    <property type="entry name" value="NAD(P)-binding Rossmann-like Domain"/>
    <property type="match status" value="1"/>
</dbReference>
<keyword evidence="4" id="KW-1185">Reference proteome</keyword>
<dbReference type="Proteomes" id="UP000000925">
    <property type="component" value="Chromosome"/>
</dbReference>
<reference evidence="3 4" key="1">
    <citation type="journal article" date="2010" name="Stand. Genomic Sci.">
        <title>Complete genome sequence of Coraliomargarita akajimensis type strain (04OKA010-24).</title>
        <authorList>
            <person name="Mavromatis K."/>
            <person name="Abt B."/>
            <person name="Brambilla E."/>
            <person name="Lapidus A."/>
            <person name="Copeland A."/>
            <person name="Deshpande S."/>
            <person name="Nolan M."/>
            <person name="Lucas S."/>
            <person name="Tice H."/>
            <person name="Cheng J.F."/>
            <person name="Han C."/>
            <person name="Detter J.C."/>
            <person name="Woyke T."/>
            <person name="Goodwin L."/>
            <person name="Pitluck S."/>
            <person name="Held B."/>
            <person name="Brettin T."/>
            <person name="Tapia R."/>
            <person name="Ivanova N."/>
            <person name="Mikhailova N."/>
            <person name="Pati A."/>
            <person name="Liolios K."/>
            <person name="Chen A."/>
            <person name="Palaniappan K."/>
            <person name="Land M."/>
            <person name="Hauser L."/>
            <person name="Chang Y.J."/>
            <person name="Jeffries C.D."/>
            <person name="Rohde M."/>
            <person name="Goker M."/>
            <person name="Bristow J."/>
            <person name="Eisen J.A."/>
            <person name="Markowitz V."/>
            <person name="Hugenholtz P."/>
            <person name="Klenk H.P."/>
            <person name="Kyrpides N.C."/>
        </authorList>
    </citation>
    <scope>NUCLEOTIDE SEQUENCE [LARGE SCALE GENOMIC DNA]</scope>
    <source>
        <strain evidence="4">DSM 45221 / IAM 15411 / JCM 23193 / KCTC 12865</strain>
    </source>
</reference>
<dbReference type="Pfam" id="PF01370">
    <property type="entry name" value="Epimerase"/>
    <property type="match status" value="1"/>
</dbReference>
<dbReference type="eggNOG" id="COG0451">
    <property type="taxonomic scope" value="Bacteria"/>
</dbReference>
<dbReference type="InterPro" id="IPR001509">
    <property type="entry name" value="Epimerase_deHydtase"/>
</dbReference>
<accession>D5EMS7</accession>
<comment type="similarity">
    <text evidence="1">Belongs to the NAD(P)-dependent epimerase/dehydratase family.</text>
</comment>
<evidence type="ECO:0000259" key="2">
    <source>
        <dbReference type="Pfam" id="PF01370"/>
    </source>
</evidence>
<dbReference type="KEGG" id="caa:Caka_2300"/>
<dbReference type="HOGENOM" id="CLU_007383_1_7_0"/>
<dbReference type="SUPFAM" id="SSF51735">
    <property type="entry name" value="NAD(P)-binding Rossmann-fold domains"/>
    <property type="match status" value="1"/>
</dbReference>
<dbReference type="PANTHER" id="PTHR43000">
    <property type="entry name" value="DTDP-D-GLUCOSE 4,6-DEHYDRATASE-RELATED"/>
    <property type="match status" value="1"/>
</dbReference>
<dbReference type="AlphaFoldDB" id="D5EMS7"/>
<feature type="domain" description="NAD-dependent epimerase/dehydratase" evidence="2">
    <location>
        <begin position="5"/>
        <end position="239"/>
    </location>
</feature>
<dbReference type="InterPro" id="IPR036291">
    <property type="entry name" value="NAD(P)-bd_dom_sf"/>
</dbReference>
<sequence length="330" mass="36759">MTQTALVTGASGFIGSHVAEHCLKLGMNVIGLDDNSGGIPENVPAGVDFIEGSINDVDLVNRIFEDNSIDYVYHLAAYAAEGLSHFIRRYNYTNNLIGSVNLINAAVNHEVKCFVFTSSIAVYGTNQTPMTEDLTPLPEDPYGVSKFAVEQDLKAAEHMFGMPYIIFRPHNVYGERQNICDKYRNVIGIFMHQTMNGEAMSVFGDGEQTRAFSHIDDVAPYIAQSTQVPAAYNEIFNIGADTPFTVLRIAEEVSQAFNSDIKIKHLEARKEVVHAYASHDKLKRTFKTTPPVELSDGIQRMADWAKNCTTHKPVVFDNIEVEKHLPPSWR</sequence>
<dbReference type="OrthoDB" id="9771073at2"/>
<proteinExistence type="inferred from homology"/>
<dbReference type="EMBL" id="CP001998">
    <property type="protein sequence ID" value="ADE55317.1"/>
    <property type="molecule type" value="Genomic_DNA"/>
</dbReference>
<dbReference type="STRING" id="583355.Caka_2300"/>
<evidence type="ECO:0000313" key="3">
    <source>
        <dbReference type="EMBL" id="ADE55317.1"/>
    </source>
</evidence>
<gene>
    <name evidence="3" type="ordered locus">Caka_2300</name>
</gene>
<dbReference type="RefSeq" id="WP_013044039.1">
    <property type="nucleotide sequence ID" value="NC_014008.1"/>
</dbReference>
<name>D5EMS7_CORAD</name>
<evidence type="ECO:0000256" key="1">
    <source>
        <dbReference type="ARBA" id="ARBA00007637"/>
    </source>
</evidence>
<organism evidence="3 4">
    <name type="scientific">Coraliomargarita akajimensis (strain DSM 45221 / IAM 15411 / JCM 23193 / KCTC 12865 / 04OKA010-24)</name>
    <dbReference type="NCBI Taxonomy" id="583355"/>
    <lineage>
        <taxon>Bacteria</taxon>
        <taxon>Pseudomonadati</taxon>
        <taxon>Verrucomicrobiota</taxon>
        <taxon>Opitutia</taxon>
        <taxon>Puniceicoccales</taxon>
        <taxon>Coraliomargaritaceae</taxon>
        <taxon>Coraliomargarita</taxon>
    </lineage>
</organism>
<evidence type="ECO:0000313" key="4">
    <source>
        <dbReference type="Proteomes" id="UP000000925"/>
    </source>
</evidence>